<dbReference type="OrthoDB" id="273604at2759"/>
<comment type="caution">
    <text evidence="1">The sequence shown here is derived from an EMBL/GenBank/DDBJ whole genome shotgun (WGS) entry which is preliminary data.</text>
</comment>
<reference evidence="1 2" key="1">
    <citation type="journal article" date="2018" name="BMC Genomics">
        <title>Genomic comparison of Trypanosoma conorhini and Trypanosoma rangeli to Trypanosoma cruzi strains of high and low virulence.</title>
        <authorList>
            <person name="Bradwell K.R."/>
            <person name="Koparde V.N."/>
            <person name="Matveyev A.V."/>
            <person name="Serrano M.G."/>
            <person name="Alves J.M."/>
            <person name="Parikh H."/>
            <person name="Huang B."/>
            <person name="Lee V."/>
            <person name="Espinosa-Alvarez O."/>
            <person name="Ortiz P.A."/>
            <person name="Costa-Martins A.G."/>
            <person name="Teixeira M.M."/>
            <person name="Buck G.A."/>
        </authorList>
    </citation>
    <scope>NUCLEOTIDE SEQUENCE [LARGE SCALE GENOMIC DNA]</scope>
    <source>
        <strain evidence="1 2">025E</strain>
    </source>
</reference>
<organism evidence="1 2">
    <name type="scientific">Trypanosoma conorhini</name>
    <dbReference type="NCBI Taxonomy" id="83891"/>
    <lineage>
        <taxon>Eukaryota</taxon>
        <taxon>Discoba</taxon>
        <taxon>Euglenozoa</taxon>
        <taxon>Kinetoplastea</taxon>
        <taxon>Metakinetoplastina</taxon>
        <taxon>Trypanosomatida</taxon>
        <taxon>Trypanosomatidae</taxon>
        <taxon>Trypanosoma</taxon>
    </lineage>
</organism>
<dbReference type="AlphaFoldDB" id="A0A3R7M4Z5"/>
<dbReference type="GeneID" id="40322592"/>
<gene>
    <name evidence="1" type="ORF">Tco025E_08981</name>
</gene>
<keyword evidence="2" id="KW-1185">Reference proteome</keyword>
<sequence length="402" mass="42872">MMDAWFHATQAKCEVVFEMKLALYAEACTALATRLHHCAAAGVQETVGEVGGGASAAELMLGKMRLEGPLRPAKTSGFLDSIEQQLHAAYDGLDDGYALDREDAQAFEHAKFSALGPSATAASDADTGTGTGTGAAPQLYGELTSQGVRQLHRTLLQCLARAGAVVHSDEAKAKGEAVHGSCQQSPSAAIVGVDLGCGTGKLLFEWSLLAQRDALPCDWTHVGLELAPSRLRIARRAMRGSQPLVYSPTQRRWCVGQRRVCGDVRVVLGEADVFAPGLLSNETFLPLADGGGTPGELCTRPPPHLVVFCCGLGFAEPAVRELCAALERMWRPPHATSPSPWRSLTCVLLLRAFAGLRSFPLFRLCAEAAGHRDAGDGALRRMQLSTTWMDEAPAWLLSLSRA</sequence>
<evidence type="ECO:0000313" key="2">
    <source>
        <dbReference type="Proteomes" id="UP000284403"/>
    </source>
</evidence>
<dbReference type="RefSeq" id="XP_029224057.1">
    <property type="nucleotide sequence ID" value="XM_029375812.1"/>
</dbReference>
<protein>
    <submittedName>
        <fullName evidence="1">Uncharacterized protein</fullName>
    </submittedName>
</protein>
<proteinExistence type="predicted"/>
<dbReference type="EMBL" id="MKKU01000949">
    <property type="protein sequence ID" value="RNE99533.1"/>
    <property type="molecule type" value="Genomic_DNA"/>
</dbReference>
<name>A0A3R7M4Z5_9TRYP</name>
<dbReference type="Proteomes" id="UP000284403">
    <property type="component" value="Unassembled WGS sequence"/>
</dbReference>
<accession>A0A3R7M4Z5</accession>
<evidence type="ECO:0000313" key="1">
    <source>
        <dbReference type="EMBL" id="RNE99533.1"/>
    </source>
</evidence>